<sequence length="125" mass="14225">TSSQRELVRYSVSPSLCPALKPDKEQPCNRLPCPCSTTCGRGISRRELYCPASDEALCGPKPHERKRRCRPGKCPPPSRLTITCPPSDTTQYCELFSLEDLKRNCLVPPFRKYCCNACKNIERYR</sequence>
<protein>
    <submittedName>
        <fullName evidence="1">A disintegrin and metalloproteinase with thrombospondin motifs 1</fullName>
    </submittedName>
</protein>
<proteinExistence type="predicted"/>
<gene>
    <name evidence="1" type="ORF">OBRU01_02565</name>
</gene>
<dbReference type="Proteomes" id="UP000037510">
    <property type="component" value="Unassembled WGS sequence"/>
</dbReference>
<dbReference type="PROSITE" id="PS50092">
    <property type="entry name" value="TSP1"/>
    <property type="match status" value="1"/>
</dbReference>
<organism evidence="1 2">
    <name type="scientific">Operophtera brumata</name>
    <name type="common">Winter moth</name>
    <name type="synonym">Phalaena brumata</name>
    <dbReference type="NCBI Taxonomy" id="104452"/>
    <lineage>
        <taxon>Eukaryota</taxon>
        <taxon>Metazoa</taxon>
        <taxon>Ecdysozoa</taxon>
        <taxon>Arthropoda</taxon>
        <taxon>Hexapoda</taxon>
        <taxon>Insecta</taxon>
        <taxon>Pterygota</taxon>
        <taxon>Neoptera</taxon>
        <taxon>Endopterygota</taxon>
        <taxon>Lepidoptera</taxon>
        <taxon>Glossata</taxon>
        <taxon>Ditrysia</taxon>
        <taxon>Geometroidea</taxon>
        <taxon>Geometridae</taxon>
        <taxon>Larentiinae</taxon>
        <taxon>Operophtera</taxon>
    </lineage>
</organism>
<keyword evidence="1" id="KW-0401">Integrin</keyword>
<dbReference type="InterPro" id="IPR000884">
    <property type="entry name" value="TSP1_rpt"/>
</dbReference>
<keyword evidence="2" id="KW-1185">Reference proteome</keyword>
<feature type="non-terminal residue" evidence="1">
    <location>
        <position position="1"/>
    </location>
</feature>
<evidence type="ECO:0000313" key="2">
    <source>
        <dbReference type="Proteomes" id="UP000037510"/>
    </source>
</evidence>
<evidence type="ECO:0000313" key="1">
    <source>
        <dbReference type="EMBL" id="KOB78326.1"/>
    </source>
</evidence>
<name>A0A0L7LSX9_OPEBR</name>
<accession>A0A0L7LSX9</accession>
<comment type="caution">
    <text evidence="1">The sequence shown here is derived from an EMBL/GenBank/DDBJ whole genome shotgun (WGS) entry which is preliminary data.</text>
</comment>
<dbReference type="GO" id="GO:0007229">
    <property type="term" value="P:integrin-mediated signaling pathway"/>
    <property type="evidence" value="ECO:0007669"/>
    <property type="project" value="UniProtKB-KW"/>
</dbReference>
<dbReference type="EMBL" id="JTDY01000200">
    <property type="protein sequence ID" value="KOB78326.1"/>
    <property type="molecule type" value="Genomic_DNA"/>
</dbReference>
<dbReference type="AlphaFoldDB" id="A0A0L7LSX9"/>
<reference evidence="1 2" key="1">
    <citation type="journal article" date="2015" name="Genome Biol. Evol.">
        <title>The genome of winter moth (Operophtera brumata) provides a genomic perspective on sexual dimorphism and phenology.</title>
        <authorList>
            <person name="Derks M.F."/>
            <person name="Smit S."/>
            <person name="Salis L."/>
            <person name="Schijlen E."/>
            <person name="Bossers A."/>
            <person name="Mateman C."/>
            <person name="Pijl A.S."/>
            <person name="de Ridder D."/>
            <person name="Groenen M.A."/>
            <person name="Visser M.E."/>
            <person name="Megens H.J."/>
        </authorList>
    </citation>
    <scope>NUCLEOTIDE SEQUENCE [LARGE SCALE GENOMIC DNA]</scope>
    <source>
        <strain evidence="1">WM2013NL</strain>
        <tissue evidence="1">Head and thorax</tissue>
    </source>
</reference>
<feature type="non-terminal residue" evidence="1">
    <location>
        <position position="125"/>
    </location>
</feature>